<accession>A0A2P2NW74</accession>
<dbReference type="EMBL" id="GGEC01066185">
    <property type="protein sequence ID" value="MBX46669.1"/>
    <property type="molecule type" value="Transcribed_RNA"/>
</dbReference>
<dbReference type="AlphaFoldDB" id="A0A2P2NW74"/>
<protein>
    <submittedName>
        <fullName evidence="1">Uncharacterized protein</fullName>
    </submittedName>
</protein>
<name>A0A2P2NW74_RHIMU</name>
<organism evidence="1">
    <name type="scientific">Rhizophora mucronata</name>
    <name type="common">Asiatic mangrove</name>
    <dbReference type="NCBI Taxonomy" id="61149"/>
    <lineage>
        <taxon>Eukaryota</taxon>
        <taxon>Viridiplantae</taxon>
        <taxon>Streptophyta</taxon>
        <taxon>Embryophyta</taxon>
        <taxon>Tracheophyta</taxon>
        <taxon>Spermatophyta</taxon>
        <taxon>Magnoliopsida</taxon>
        <taxon>eudicotyledons</taxon>
        <taxon>Gunneridae</taxon>
        <taxon>Pentapetalae</taxon>
        <taxon>rosids</taxon>
        <taxon>fabids</taxon>
        <taxon>Malpighiales</taxon>
        <taxon>Rhizophoraceae</taxon>
        <taxon>Rhizophora</taxon>
    </lineage>
</organism>
<reference evidence="1" key="1">
    <citation type="submission" date="2018-02" db="EMBL/GenBank/DDBJ databases">
        <title>Rhizophora mucronata_Transcriptome.</title>
        <authorList>
            <person name="Meera S.P."/>
            <person name="Sreeshan A."/>
            <person name="Augustine A."/>
        </authorList>
    </citation>
    <scope>NUCLEOTIDE SEQUENCE</scope>
    <source>
        <tissue evidence="1">Leaf</tissue>
    </source>
</reference>
<evidence type="ECO:0000313" key="1">
    <source>
        <dbReference type="EMBL" id="MBX46669.1"/>
    </source>
</evidence>
<sequence>MKFLSKKTLFGLEFRKVT</sequence>
<proteinExistence type="predicted"/>